<accession>A0A2P7MY83</accession>
<dbReference type="AlphaFoldDB" id="A0A2P7MY83"/>
<evidence type="ECO:0000256" key="13">
    <source>
        <dbReference type="ARBA" id="ARBA00049494"/>
    </source>
</evidence>
<dbReference type="NCBIfam" id="NF004160">
    <property type="entry name" value="PRK05627.1-3"/>
    <property type="match status" value="1"/>
</dbReference>
<keyword evidence="11" id="KW-0511">Multifunctional enzyme</keyword>
<dbReference type="GO" id="GO:0005524">
    <property type="term" value="F:ATP binding"/>
    <property type="evidence" value="ECO:0007669"/>
    <property type="project" value="UniProtKB-UniRule"/>
</dbReference>
<evidence type="ECO:0000259" key="15">
    <source>
        <dbReference type="SMART" id="SM00904"/>
    </source>
</evidence>
<evidence type="ECO:0000313" key="17">
    <source>
        <dbReference type="Proteomes" id="UP000243002"/>
    </source>
</evidence>
<keyword evidence="6 14" id="KW-0548">Nucleotidyltransferase</keyword>
<dbReference type="EC" id="2.7.1.26" evidence="14"/>
<evidence type="ECO:0000256" key="1">
    <source>
        <dbReference type="ARBA" id="ARBA00004726"/>
    </source>
</evidence>
<evidence type="ECO:0000256" key="8">
    <source>
        <dbReference type="ARBA" id="ARBA00022777"/>
    </source>
</evidence>
<dbReference type="GO" id="GO:0003919">
    <property type="term" value="F:FMN adenylyltransferase activity"/>
    <property type="evidence" value="ECO:0007669"/>
    <property type="project" value="UniProtKB-UniRule"/>
</dbReference>
<evidence type="ECO:0000256" key="6">
    <source>
        <dbReference type="ARBA" id="ARBA00022695"/>
    </source>
</evidence>
<dbReference type="EC" id="2.7.7.2" evidence="14"/>
<dbReference type="PANTHER" id="PTHR22749:SF6">
    <property type="entry name" value="RIBOFLAVIN KINASE"/>
    <property type="match status" value="1"/>
</dbReference>
<evidence type="ECO:0000256" key="14">
    <source>
        <dbReference type="PIRNR" id="PIRNR004491"/>
    </source>
</evidence>
<protein>
    <recommendedName>
        <fullName evidence="14">Riboflavin biosynthesis protein</fullName>
    </recommendedName>
    <domain>
        <recommendedName>
            <fullName evidence="14">Riboflavin kinase</fullName>
            <ecNumber evidence="14">2.7.1.26</ecNumber>
        </recommendedName>
        <alternativeName>
            <fullName evidence="14">Flavokinase</fullName>
        </alternativeName>
    </domain>
    <domain>
        <recommendedName>
            <fullName evidence="14">FMN adenylyltransferase</fullName>
            <ecNumber evidence="14">2.7.7.2</ecNumber>
        </recommendedName>
        <alternativeName>
            <fullName evidence="14">FAD pyrophosphorylase</fullName>
        </alternativeName>
        <alternativeName>
            <fullName evidence="14">FAD synthase</fullName>
        </alternativeName>
    </domain>
</protein>
<gene>
    <name evidence="16" type="ORF">C7K55_04445</name>
</gene>
<evidence type="ECO:0000256" key="4">
    <source>
        <dbReference type="ARBA" id="ARBA00022643"/>
    </source>
</evidence>
<evidence type="ECO:0000313" key="16">
    <source>
        <dbReference type="EMBL" id="PSJ06193.1"/>
    </source>
</evidence>
<dbReference type="UniPathway" id="UPA00277">
    <property type="reaction ID" value="UER00407"/>
</dbReference>
<comment type="caution">
    <text evidence="16">The sequence shown here is derived from an EMBL/GenBank/DDBJ whole genome shotgun (WGS) entry which is preliminary data.</text>
</comment>
<dbReference type="RefSeq" id="WP_106502227.1">
    <property type="nucleotide sequence ID" value="NZ_PXXO01000004.1"/>
</dbReference>
<dbReference type="InterPro" id="IPR023468">
    <property type="entry name" value="Riboflavin_kinase"/>
</dbReference>
<dbReference type="InterPro" id="IPR015865">
    <property type="entry name" value="Riboflavin_kinase_bac/euk"/>
</dbReference>
<dbReference type="Pfam" id="PF01687">
    <property type="entry name" value="Flavokinase"/>
    <property type="match status" value="1"/>
</dbReference>
<dbReference type="Gene3D" id="2.40.30.30">
    <property type="entry name" value="Riboflavin kinase-like"/>
    <property type="match status" value="1"/>
</dbReference>
<evidence type="ECO:0000256" key="2">
    <source>
        <dbReference type="ARBA" id="ARBA00005201"/>
    </source>
</evidence>
<dbReference type="UniPathway" id="UPA00276">
    <property type="reaction ID" value="UER00406"/>
</dbReference>
<keyword evidence="7 14" id="KW-0547">Nucleotide-binding</keyword>
<dbReference type="PANTHER" id="PTHR22749">
    <property type="entry name" value="RIBOFLAVIN KINASE/FMN ADENYLYLTRANSFERASE"/>
    <property type="match status" value="1"/>
</dbReference>
<dbReference type="GO" id="GO:0009231">
    <property type="term" value="P:riboflavin biosynthetic process"/>
    <property type="evidence" value="ECO:0007669"/>
    <property type="project" value="InterPro"/>
</dbReference>
<keyword evidence="3 14" id="KW-0285">Flavoprotein</keyword>
<keyword evidence="17" id="KW-1185">Reference proteome</keyword>
<evidence type="ECO:0000256" key="3">
    <source>
        <dbReference type="ARBA" id="ARBA00022630"/>
    </source>
</evidence>
<dbReference type="Proteomes" id="UP000243002">
    <property type="component" value="Unassembled WGS sequence"/>
</dbReference>
<dbReference type="PIRSF" id="PIRSF004491">
    <property type="entry name" value="FAD_Synth"/>
    <property type="match status" value="1"/>
</dbReference>
<dbReference type="EMBL" id="PXXO01000004">
    <property type="protein sequence ID" value="PSJ06193.1"/>
    <property type="molecule type" value="Genomic_DNA"/>
</dbReference>
<keyword evidence="9 14" id="KW-0274">FAD</keyword>
<keyword evidence="4 14" id="KW-0288">FMN</keyword>
<dbReference type="SMART" id="SM00904">
    <property type="entry name" value="Flavokinase"/>
    <property type="match status" value="1"/>
</dbReference>
<comment type="catalytic activity">
    <reaction evidence="13 14">
        <text>FMN + ATP + H(+) = FAD + diphosphate</text>
        <dbReference type="Rhea" id="RHEA:17237"/>
        <dbReference type="ChEBI" id="CHEBI:15378"/>
        <dbReference type="ChEBI" id="CHEBI:30616"/>
        <dbReference type="ChEBI" id="CHEBI:33019"/>
        <dbReference type="ChEBI" id="CHEBI:57692"/>
        <dbReference type="ChEBI" id="CHEBI:58210"/>
        <dbReference type="EC" id="2.7.7.2"/>
    </reaction>
</comment>
<sequence>MIPLRSPQEALRPTAIALGSFDGLHQGHRRVIAAVTAAAGNEAAAIPTVVSFWPHPREVLHGEARLRLDLPAEKLHLLEPLGIEQLVLVPFSRELAALSPEAFVEQVLVGQLAAQRVAVGDNFRFGAGRSGDSQALAVIGARHGIEVEVLPMLWDGEERVSSSRIRRALGAGDLAEARRLLERPYRFSGLVVRGRGLGKQLGWPTANLQVDGRKFLPLEGVYAAMASVAGGPMLPAVMNLGPQPTVDPTAPSAVEVHLLDRQLELEGLELVVEPLQLLRRQQTFASFEQLAAQIAADAQLARALSAGIGVGEAPANEGCDPAEQQNP</sequence>
<organism evidence="16 17">
    <name type="scientific">Cyanobium usitatum str. Tous</name>
    <dbReference type="NCBI Taxonomy" id="2116684"/>
    <lineage>
        <taxon>Bacteria</taxon>
        <taxon>Bacillati</taxon>
        <taxon>Cyanobacteriota</taxon>
        <taxon>Cyanophyceae</taxon>
        <taxon>Synechococcales</taxon>
        <taxon>Prochlorococcaceae</taxon>
        <taxon>Cyanobium</taxon>
    </lineage>
</organism>
<comment type="pathway">
    <text evidence="2 14">Cofactor biosynthesis; FMN biosynthesis; FMN from riboflavin (ATP route): step 1/1.</text>
</comment>
<dbReference type="Gene3D" id="3.40.50.620">
    <property type="entry name" value="HUPs"/>
    <property type="match status" value="1"/>
</dbReference>
<comment type="similarity">
    <text evidence="14">Belongs to the ribF family.</text>
</comment>
<dbReference type="InterPro" id="IPR002606">
    <property type="entry name" value="Riboflavin_kinase_bac"/>
</dbReference>
<evidence type="ECO:0000256" key="11">
    <source>
        <dbReference type="ARBA" id="ARBA00023268"/>
    </source>
</evidence>
<proteinExistence type="inferred from homology"/>
<evidence type="ECO:0000256" key="5">
    <source>
        <dbReference type="ARBA" id="ARBA00022679"/>
    </source>
</evidence>
<dbReference type="FunFam" id="3.40.50.620:FF:000021">
    <property type="entry name" value="Riboflavin biosynthesis protein"/>
    <property type="match status" value="1"/>
</dbReference>
<feature type="domain" description="Riboflavin kinase" evidence="15">
    <location>
        <begin position="180"/>
        <end position="306"/>
    </location>
</feature>
<keyword evidence="10 14" id="KW-0067">ATP-binding</keyword>
<dbReference type="Pfam" id="PF06574">
    <property type="entry name" value="FAD_syn"/>
    <property type="match status" value="1"/>
</dbReference>
<dbReference type="OrthoDB" id="9803667at2"/>
<dbReference type="InterPro" id="IPR015864">
    <property type="entry name" value="FAD_synthase"/>
</dbReference>
<dbReference type="GO" id="GO:0008531">
    <property type="term" value="F:riboflavin kinase activity"/>
    <property type="evidence" value="ECO:0007669"/>
    <property type="project" value="UniProtKB-UniRule"/>
</dbReference>
<dbReference type="CDD" id="cd02064">
    <property type="entry name" value="FAD_synthetase_N"/>
    <property type="match status" value="1"/>
</dbReference>
<dbReference type="SUPFAM" id="SSF52374">
    <property type="entry name" value="Nucleotidylyl transferase"/>
    <property type="match status" value="1"/>
</dbReference>
<dbReference type="InterPro" id="IPR023465">
    <property type="entry name" value="Riboflavin_kinase_dom_sf"/>
</dbReference>
<dbReference type="SUPFAM" id="SSF82114">
    <property type="entry name" value="Riboflavin kinase-like"/>
    <property type="match status" value="1"/>
</dbReference>
<evidence type="ECO:0000256" key="10">
    <source>
        <dbReference type="ARBA" id="ARBA00022840"/>
    </source>
</evidence>
<dbReference type="GO" id="GO:0009398">
    <property type="term" value="P:FMN biosynthetic process"/>
    <property type="evidence" value="ECO:0007669"/>
    <property type="project" value="UniProtKB-UniRule"/>
</dbReference>
<keyword evidence="8 14" id="KW-0418">Kinase</keyword>
<keyword evidence="5 14" id="KW-0808">Transferase</keyword>
<dbReference type="InterPro" id="IPR014729">
    <property type="entry name" value="Rossmann-like_a/b/a_fold"/>
</dbReference>
<reference evidence="16 17" key="1">
    <citation type="journal article" date="2018" name="Environ. Microbiol.">
        <title>Ecological and genomic features of two widespread freshwater picocyanobacteria.</title>
        <authorList>
            <person name="Cabello-Yeves P.J."/>
            <person name="Picazo A."/>
            <person name="Camacho A."/>
            <person name="Callieri C."/>
            <person name="Rosselli R."/>
            <person name="Roda-Garcia J.J."/>
            <person name="Coutinho F.H."/>
            <person name="Rodriguez-Valera F."/>
        </authorList>
    </citation>
    <scope>NUCLEOTIDE SEQUENCE [LARGE SCALE GENOMIC DNA]</scope>
    <source>
        <strain evidence="16 17">Tous</strain>
    </source>
</reference>
<comment type="catalytic activity">
    <reaction evidence="12 14">
        <text>riboflavin + ATP = FMN + ADP + H(+)</text>
        <dbReference type="Rhea" id="RHEA:14357"/>
        <dbReference type="ChEBI" id="CHEBI:15378"/>
        <dbReference type="ChEBI" id="CHEBI:30616"/>
        <dbReference type="ChEBI" id="CHEBI:57986"/>
        <dbReference type="ChEBI" id="CHEBI:58210"/>
        <dbReference type="ChEBI" id="CHEBI:456216"/>
        <dbReference type="EC" id="2.7.1.26"/>
    </reaction>
</comment>
<evidence type="ECO:0000256" key="7">
    <source>
        <dbReference type="ARBA" id="ARBA00022741"/>
    </source>
</evidence>
<dbReference type="GO" id="GO:0006747">
    <property type="term" value="P:FAD biosynthetic process"/>
    <property type="evidence" value="ECO:0007669"/>
    <property type="project" value="UniProtKB-UniRule"/>
</dbReference>
<name>A0A2P7MY83_9CYAN</name>
<comment type="pathway">
    <text evidence="1 14">Cofactor biosynthesis; FAD biosynthesis; FAD from FMN: step 1/1.</text>
</comment>
<dbReference type="NCBIfam" id="TIGR00083">
    <property type="entry name" value="ribF"/>
    <property type="match status" value="1"/>
</dbReference>
<evidence type="ECO:0000256" key="9">
    <source>
        <dbReference type="ARBA" id="ARBA00022827"/>
    </source>
</evidence>
<evidence type="ECO:0000256" key="12">
    <source>
        <dbReference type="ARBA" id="ARBA00047880"/>
    </source>
</evidence>